<dbReference type="SUPFAM" id="SSF103473">
    <property type="entry name" value="MFS general substrate transporter"/>
    <property type="match status" value="1"/>
</dbReference>
<evidence type="ECO:0000256" key="6">
    <source>
        <dbReference type="SAM" id="Phobius"/>
    </source>
</evidence>
<dbReference type="InterPro" id="IPR036259">
    <property type="entry name" value="MFS_trans_sf"/>
</dbReference>
<feature type="compositionally biased region" description="Basic residues" evidence="5">
    <location>
        <begin position="718"/>
        <end position="729"/>
    </location>
</feature>
<feature type="region of interest" description="Disordered" evidence="5">
    <location>
        <begin position="714"/>
        <end position="739"/>
    </location>
</feature>
<evidence type="ECO:0000256" key="1">
    <source>
        <dbReference type="ARBA" id="ARBA00004141"/>
    </source>
</evidence>
<keyword evidence="2 6" id="KW-0812">Transmembrane</keyword>
<proteinExistence type="predicted"/>
<keyword evidence="9" id="KW-1185">Reference proteome</keyword>
<evidence type="ECO:0000256" key="2">
    <source>
        <dbReference type="ARBA" id="ARBA00022692"/>
    </source>
</evidence>
<feature type="compositionally biased region" description="Basic and acidic residues" evidence="5">
    <location>
        <begin position="1"/>
        <end position="20"/>
    </location>
</feature>
<feature type="transmembrane region" description="Helical" evidence="6">
    <location>
        <begin position="54"/>
        <end position="73"/>
    </location>
</feature>
<feature type="transmembrane region" description="Helical" evidence="6">
    <location>
        <begin position="93"/>
        <end position="110"/>
    </location>
</feature>
<dbReference type="Gene3D" id="1.20.1250.20">
    <property type="entry name" value="MFS general substrate transporter like domains"/>
    <property type="match status" value="1"/>
</dbReference>
<dbReference type="GeneID" id="89971584"/>
<dbReference type="PROSITE" id="PS00216">
    <property type="entry name" value="SUGAR_TRANSPORT_1"/>
    <property type="match status" value="1"/>
</dbReference>
<dbReference type="Gene3D" id="3.80.10.10">
    <property type="entry name" value="Ribonuclease Inhibitor"/>
    <property type="match status" value="2"/>
</dbReference>
<feature type="transmembrane region" description="Helical" evidence="6">
    <location>
        <begin position="276"/>
        <end position="297"/>
    </location>
</feature>
<dbReference type="InterPro" id="IPR006553">
    <property type="entry name" value="Leu-rich_rpt_Cys-con_subtyp"/>
</dbReference>
<sequence length="1153" mass="128242">MNHPRESLKTVSSEEAHFARVDSTNQDHDEDSDLGTLAANDPQNPHAWSKNRKILLHLAVFLTSFTPTLQASVFVASVNPVVKRFGVTLNESLLGISLCAIGFAVGPALASTASELFGRRWILIGSITLCLVFNVVAATATSFAVLLVGRTLSGITGSPSVTLLMGINNDLYPEGKSRDLLISLYAVAMVWSTQLGPLIGEAVVNRQDWRWSMWIVAILLGVCLVSLIPLQETFAPEILRRQKIRAGTKMENRQILSTLVKKGLWRPIHMLFVEPLVLPCALTVAVSQVILFVNYVAVPYVLLNIYHFSEYQVGLSFLSLFAGSIIGLIIVKFCEIRIVEVRRKQAEMEKRPVRTEDRLYAAMIGGVIQPVTLFWFAWTARENIHWIVPLLAMMFWSTSFTLTQLGMPIYKNAYYSAPFGASALAPDLMLRYALSSFFPLFTPNMIDRMTVGWAMSFFAFLSIPMALIPFYVFRYGARLVEKSRYLPKDVEMSNLITSTPIEAVNSSFTPLACCLISIFPINSPSYRHPTLPLRETPKMSRRGAAASDRNAAANRIRGPQSALTDFLASHNISAQQIQSDHQRRLQQAARDAEAANANNTEDKENENDSTGEDVAERQKRKRKEEKAILKLKQSKEFKRRKFQRQSRGEDDDMDDDALAREMLNTQSKPLPGQLENCDICEKRFTVTPYSKTGPNGGLLCTKCSKEINDEEKKEAAAKKKKSVAPRGRKRQTESDRLMGDVKPGAKSLVDICVRRVANVVHDIDDFGDMPEDVLDRLSQILSKQRVLTPRVLQLFLRRELSRISIYDCGKLETEDFKKIFAFMPDIEFVNLRFAGQLKDDTIHYMIDKCKKIRELQLGATNLVTDKAWIELFRTIGPGLESLKLSELNDSMKGDTTAELVQNCQDLKRLKLRSCSHMDETSISLLGQLQHLEHLTLAVAQQETSSATLVSLINTLGPKLRTLCLEEYTDLDDSVLNAIANNCNRLSKLRITGSINAADTAFAELFGNNSPIPSLTYADLSDNRDIDNTTVEGSTEAPIGVADSTFEALMNHSGSTLQQLNLKSDRHISHAALLSVFDGKKKYPALRDIDLSFVTKVDDVVMAGIFRSCPALTKLAVFACFNARNARIPVGIAVIGLPNAQDSIIIGGDAIGEA</sequence>
<evidence type="ECO:0000313" key="9">
    <source>
        <dbReference type="Proteomes" id="UP001358417"/>
    </source>
</evidence>
<dbReference type="InterPro" id="IPR005829">
    <property type="entry name" value="Sugar_transporter_CS"/>
</dbReference>
<feature type="transmembrane region" description="Helical" evidence="6">
    <location>
        <begin position="359"/>
        <end position="378"/>
    </location>
</feature>
<comment type="subcellular location">
    <subcellularLocation>
        <location evidence="1">Membrane</location>
        <topology evidence="1">Multi-pass membrane protein</topology>
    </subcellularLocation>
</comment>
<dbReference type="InterPro" id="IPR056451">
    <property type="entry name" value="Znf_Tbcl_Rhp7"/>
</dbReference>
<organism evidence="8 9">
    <name type="scientific">Exophiala bonariae</name>
    <dbReference type="NCBI Taxonomy" id="1690606"/>
    <lineage>
        <taxon>Eukaryota</taxon>
        <taxon>Fungi</taxon>
        <taxon>Dikarya</taxon>
        <taxon>Ascomycota</taxon>
        <taxon>Pezizomycotina</taxon>
        <taxon>Eurotiomycetes</taxon>
        <taxon>Chaetothyriomycetidae</taxon>
        <taxon>Chaetothyriales</taxon>
        <taxon>Herpotrichiellaceae</taxon>
        <taxon>Exophiala</taxon>
    </lineage>
</organism>
<evidence type="ECO:0000256" key="3">
    <source>
        <dbReference type="ARBA" id="ARBA00022989"/>
    </source>
</evidence>
<dbReference type="PROSITE" id="PS50850">
    <property type="entry name" value="MFS"/>
    <property type="match status" value="1"/>
</dbReference>
<comment type="caution">
    <text evidence="8">The sequence shown here is derived from an EMBL/GenBank/DDBJ whole genome shotgun (WGS) entry which is preliminary data.</text>
</comment>
<keyword evidence="4 6" id="KW-0472">Membrane</keyword>
<dbReference type="Pfam" id="PF23550">
    <property type="entry name" value="zf_Tbcl_Rhp7"/>
    <property type="match status" value="1"/>
</dbReference>
<dbReference type="InterPro" id="IPR011701">
    <property type="entry name" value="MFS"/>
</dbReference>
<feature type="region of interest" description="Disordered" evidence="5">
    <location>
        <begin position="529"/>
        <end position="556"/>
    </location>
</feature>
<feature type="transmembrane region" description="Helical" evidence="6">
    <location>
        <begin position="211"/>
        <end position="230"/>
    </location>
</feature>
<dbReference type="GO" id="GO:0000297">
    <property type="term" value="F:spermine transmembrane transporter activity"/>
    <property type="evidence" value="ECO:0007669"/>
    <property type="project" value="TreeGrafter"/>
</dbReference>
<feature type="region of interest" description="Disordered" evidence="5">
    <location>
        <begin position="1"/>
        <end position="45"/>
    </location>
</feature>
<dbReference type="EMBL" id="JAVRRD010000016">
    <property type="protein sequence ID" value="KAK5050838.1"/>
    <property type="molecule type" value="Genomic_DNA"/>
</dbReference>
<feature type="transmembrane region" description="Helical" evidence="6">
    <location>
        <begin position="317"/>
        <end position="338"/>
    </location>
</feature>
<dbReference type="PANTHER" id="PTHR23502">
    <property type="entry name" value="MAJOR FACILITATOR SUPERFAMILY"/>
    <property type="match status" value="1"/>
</dbReference>
<dbReference type="GO" id="GO:0140115">
    <property type="term" value="P:export across plasma membrane"/>
    <property type="evidence" value="ECO:0007669"/>
    <property type="project" value="UniProtKB-ARBA"/>
</dbReference>
<evidence type="ECO:0000313" key="8">
    <source>
        <dbReference type="EMBL" id="KAK5050838.1"/>
    </source>
</evidence>
<name>A0AAV9N765_9EURO</name>
<feature type="transmembrane region" description="Helical" evidence="6">
    <location>
        <begin position="151"/>
        <end position="168"/>
    </location>
</feature>
<evidence type="ECO:0000259" key="7">
    <source>
        <dbReference type="PROSITE" id="PS50850"/>
    </source>
</evidence>
<feature type="region of interest" description="Disordered" evidence="5">
    <location>
        <begin position="574"/>
        <end position="626"/>
    </location>
</feature>
<feature type="domain" description="Major facilitator superfamily (MFS) profile" evidence="7">
    <location>
        <begin position="56"/>
        <end position="480"/>
    </location>
</feature>
<dbReference type="InterPro" id="IPR020846">
    <property type="entry name" value="MFS_dom"/>
</dbReference>
<feature type="compositionally biased region" description="Basic and acidic residues" evidence="5">
    <location>
        <begin position="730"/>
        <end position="739"/>
    </location>
</feature>
<dbReference type="Pfam" id="PF07690">
    <property type="entry name" value="MFS_1"/>
    <property type="match status" value="1"/>
</dbReference>
<protein>
    <recommendedName>
        <fullName evidence="7">Major facilitator superfamily (MFS) profile domain-containing protein</fullName>
    </recommendedName>
</protein>
<reference evidence="8 9" key="1">
    <citation type="submission" date="2023-08" db="EMBL/GenBank/DDBJ databases">
        <title>Black Yeasts Isolated from many extreme environments.</title>
        <authorList>
            <person name="Coleine C."/>
            <person name="Stajich J.E."/>
            <person name="Selbmann L."/>
        </authorList>
    </citation>
    <scope>NUCLEOTIDE SEQUENCE [LARGE SCALE GENOMIC DNA]</scope>
    <source>
        <strain evidence="8 9">CCFEE 5792</strain>
    </source>
</reference>
<gene>
    <name evidence="8" type="ORF">LTR84_003397</name>
</gene>
<feature type="transmembrane region" description="Helical" evidence="6">
    <location>
        <begin position="180"/>
        <end position="199"/>
    </location>
</feature>
<dbReference type="RefSeq" id="XP_064705338.1">
    <property type="nucleotide sequence ID" value="XM_064846985.1"/>
</dbReference>
<dbReference type="SUPFAM" id="SSF52047">
    <property type="entry name" value="RNI-like"/>
    <property type="match status" value="1"/>
</dbReference>
<evidence type="ECO:0000256" key="4">
    <source>
        <dbReference type="ARBA" id="ARBA00023136"/>
    </source>
</evidence>
<feature type="transmembrane region" description="Helical" evidence="6">
    <location>
        <begin position="453"/>
        <end position="473"/>
    </location>
</feature>
<dbReference type="PANTHER" id="PTHR23502:SF182">
    <property type="entry name" value="POLYAMINE TRANSPORTER, PUTATIVE-RELATED"/>
    <property type="match status" value="1"/>
</dbReference>
<feature type="transmembrane region" description="Helical" evidence="6">
    <location>
        <begin position="122"/>
        <end position="145"/>
    </location>
</feature>
<dbReference type="Proteomes" id="UP001358417">
    <property type="component" value="Unassembled WGS sequence"/>
</dbReference>
<dbReference type="AlphaFoldDB" id="A0AAV9N765"/>
<feature type="transmembrane region" description="Helical" evidence="6">
    <location>
        <begin position="384"/>
        <end position="402"/>
    </location>
</feature>
<feature type="compositionally biased region" description="Acidic residues" evidence="5">
    <location>
        <begin position="603"/>
        <end position="613"/>
    </location>
</feature>
<keyword evidence="3 6" id="KW-1133">Transmembrane helix</keyword>
<dbReference type="GO" id="GO:0042908">
    <property type="term" value="P:xenobiotic transport"/>
    <property type="evidence" value="ECO:0007669"/>
    <property type="project" value="UniProtKB-ARBA"/>
</dbReference>
<evidence type="ECO:0000256" key="5">
    <source>
        <dbReference type="SAM" id="MobiDB-lite"/>
    </source>
</evidence>
<dbReference type="GO" id="GO:0015606">
    <property type="term" value="F:spermidine transmembrane transporter activity"/>
    <property type="evidence" value="ECO:0007669"/>
    <property type="project" value="TreeGrafter"/>
</dbReference>
<dbReference type="GO" id="GO:0005886">
    <property type="term" value="C:plasma membrane"/>
    <property type="evidence" value="ECO:0007669"/>
    <property type="project" value="TreeGrafter"/>
</dbReference>
<feature type="compositionally biased region" description="Low complexity" evidence="5">
    <location>
        <begin position="542"/>
        <end position="556"/>
    </location>
</feature>
<dbReference type="FunFam" id="3.80.10.10:FF:000601">
    <property type="entry name" value="DNA repair protein Rad7, protein"/>
    <property type="match status" value="1"/>
</dbReference>
<dbReference type="InterPro" id="IPR032675">
    <property type="entry name" value="LRR_dom_sf"/>
</dbReference>
<dbReference type="SMART" id="SM00367">
    <property type="entry name" value="LRR_CC"/>
    <property type="match status" value="6"/>
</dbReference>
<accession>A0AAV9N765</accession>